<feature type="transmembrane region" description="Helical" evidence="2">
    <location>
        <begin position="25"/>
        <end position="49"/>
    </location>
</feature>
<keyword evidence="2" id="KW-0812">Transmembrane</keyword>
<keyword evidence="4" id="KW-1185">Reference proteome</keyword>
<dbReference type="Proteomes" id="UP000001364">
    <property type="component" value="Chromosome"/>
</dbReference>
<evidence type="ECO:0000313" key="3">
    <source>
        <dbReference type="EMBL" id="ACL94472.2"/>
    </source>
</evidence>
<evidence type="ECO:0000256" key="2">
    <source>
        <dbReference type="SAM" id="Phobius"/>
    </source>
</evidence>
<feature type="region of interest" description="Disordered" evidence="1">
    <location>
        <begin position="1"/>
        <end position="21"/>
    </location>
</feature>
<dbReference type="HOGENOM" id="CLU_188946_0_0_5"/>
<protein>
    <submittedName>
        <fullName evidence="3">Uncharacterized protein</fullName>
    </submittedName>
</protein>
<evidence type="ECO:0000313" key="4">
    <source>
        <dbReference type="Proteomes" id="UP000001364"/>
    </source>
</evidence>
<evidence type="ECO:0000256" key="1">
    <source>
        <dbReference type="SAM" id="MobiDB-lite"/>
    </source>
</evidence>
<organism evidence="3 4">
    <name type="scientific">Caulobacter vibrioides (strain NA1000 / CB15N)</name>
    <name type="common">Caulobacter crescentus</name>
    <dbReference type="NCBI Taxonomy" id="565050"/>
    <lineage>
        <taxon>Bacteria</taxon>
        <taxon>Pseudomonadati</taxon>
        <taxon>Pseudomonadota</taxon>
        <taxon>Alphaproteobacteria</taxon>
        <taxon>Caulobacterales</taxon>
        <taxon>Caulobacteraceae</taxon>
        <taxon>Caulobacter</taxon>
    </lineage>
</organism>
<dbReference type="RefSeq" id="WP_024265647.1">
    <property type="nucleotide sequence ID" value="NC_011916.1"/>
</dbReference>
<sequence>MTVASQTRSFDPRPQRARRREPRQWPLGVAVLVASVLNAVVWGGLFAVAKVFLSL</sequence>
<dbReference type="RefSeq" id="YP_002516380.2">
    <property type="nucleotide sequence ID" value="NC_011916.1"/>
</dbReference>
<proteinExistence type="predicted"/>
<dbReference type="PATRIC" id="fig|565050.3.peg.988"/>
<reference evidence="3 4" key="1">
    <citation type="journal article" date="2010" name="J. Bacteriol.">
        <title>The genetic basis of laboratory adaptation in Caulobacter crescentus.</title>
        <authorList>
            <person name="Marks M.E."/>
            <person name="Castro-Rojas C.M."/>
            <person name="Teiling C."/>
            <person name="Du L."/>
            <person name="Kapatral V."/>
            <person name="Walunas T.L."/>
            <person name="Crosson S."/>
        </authorList>
    </citation>
    <scope>NUCLEOTIDE SEQUENCE [LARGE SCALE GENOMIC DNA]</scope>
    <source>
        <strain evidence="4">NA1000 / CB15N</strain>
    </source>
</reference>
<keyword evidence="2" id="KW-1133">Transmembrane helix</keyword>
<dbReference type="AlphaFoldDB" id="A0A0H3C593"/>
<accession>A0A0H3C593</accession>
<name>A0A0H3C593_CAUVN</name>
<dbReference type="KEGG" id="ccs:CCNA_01007"/>
<keyword evidence="2" id="KW-0472">Membrane</keyword>
<gene>
    <name evidence="3" type="ordered locus">CCNA_01007</name>
</gene>
<dbReference type="GeneID" id="7333139"/>
<dbReference type="EMBL" id="CP001340">
    <property type="protein sequence ID" value="ACL94472.2"/>
    <property type="molecule type" value="Genomic_DNA"/>
</dbReference>